<evidence type="ECO:0000256" key="1">
    <source>
        <dbReference type="SAM" id="MobiDB-lite"/>
    </source>
</evidence>
<reference evidence="2" key="1">
    <citation type="submission" date="2021-02" db="EMBL/GenBank/DDBJ databases">
        <authorList>
            <person name="Dougan E. K."/>
            <person name="Rhodes N."/>
            <person name="Thang M."/>
            <person name="Chan C."/>
        </authorList>
    </citation>
    <scope>NUCLEOTIDE SEQUENCE</scope>
</reference>
<keyword evidence="3" id="KW-1185">Reference proteome</keyword>
<accession>A0A812TYW6</accession>
<evidence type="ECO:0000313" key="3">
    <source>
        <dbReference type="Proteomes" id="UP000649617"/>
    </source>
</evidence>
<comment type="caution">
    <text evidence="2">The sequence shown here is derived from an EMBL/GenBank/DDBJ whole genome shotgun (WGS) entry which is preliminary data.</text>
</comment>
<feature type="compositionally biased region" description="Low complexity" evidence="1">
    <location>
        <begin position="268"/>
        <end position="287"/>
    </location>
</feature>
<gene>
    <name evidence="2" type="ORF">SPIL2461_LOCUS14395</name>
</gene>
<name>A0A812TYW6_SYMPI</name>
<sequence>RHMQISTWVSSQKLRLISAAVRVNMQFMAERFVVDGDAEPAEAQQPGSIIESECSQPNVYDPRLATLPTWGQRGVSDESAASGISRTPFRFRRNKPRPHAELPPHRRRRQRGQHPRNQRLLRPRSREMMGRLRKRKMPGEHQPDQADEAGGADPRGPEPAEAPEAAADLWDQLLDLLKRAKALTAGMRLAHIRQEWVFGKLEPFLGAGKPLGQVQVGSSPGPAEPVVAVPGGEGPGAPEPKAAPKKRGRPPSSKNKPKPAPATVRGGEQVPQAPVAPEPEQQPQQQPRHPVRMTPSQERRMRLIWRQNRFERPWLPAWMSKRNHDAPGARNEAQMLWSFWKYPSYRVQPLLYKRYNELVDVEAEERRLRKEGQEYTDSVGRLTDTVNRRLPQLRYAQAERAGVRRAARDVAAGRNTQESGVVGGIM</sequence>
<organism evidence="2 3">
    <name type="scientific">Symbiodinium pilosum</name>
    <name type="common">Dinoflagellate</name>
    <dbReference type="NCBI Taxonomy" id="2952"/>
    <lineage>
        <taxon>Eukaryota</taxon>
        <taxon>Sar</taxon>
        <taxon>Alveolata</taxon>
        <taxon>Dinophyceae</taxon>
        <taxon>Suessiales</taxon>
        <taxon>Symbiodiniaceae</taxon>
        <taxon>Symbiodinium</taxon>
    </lineage>
</organism>
<dbReference type="Proteomes" id="UP000649617">
    <property type="component" value="Unassembled WGS sequence"/>
</dbReference>
<feature type="region of interest" description="Disordered" evidence="1">
    <location>
        <begin position="214"/>
        <end position="297"/>
    </location>
</feature>
<feature type="non-terminal residue" evidence="2">
    <location>
        <position position="426"/>
    </location>
</feature>
<feature type="region of interest" description="Disordered" evidence="1">
    <location>
        <begin position="70"/>
        <end position="163"/>
    </location>
</feature>
<proteinExistence type="predicted"/>
<protein>
    <submittedName>
        <fullName evidence="2">Uncharacterized protein</fullName>
    </submittedName>
</protein>
<dbReference type="EMBL" id="CAJNIZ010033305">
    <property type="protein sequence ID" value="CAE7543795.1"/>
    <property type="molecule type" value="Genomic_DNA"/>
</dbReference>
<feature type="compositionally biased region" description="Low complexity" evidence="1">
    <location>
        <begin position="220"/>
        <end position="230"/>
    </location>
</feature>
<feature type="compositionally biased region" description="Basic residues" evidence="1">
    <location>
        <begin position="105"/>
        <end position="123"/>
    </location>
</feature>
<evidence type="ECO:0000313" key="2">
    <source>
        <dbReference type="EMBL" id="CAE7543795.1"/>
    </source>
</evidence>
<dbReference type="AlphaFoldDB" id="A0A812TYW6"/>